<feature type="chain" id="PRO_5025530656" evidence="1">
    <location>
        <begin position="19"/>
        <end position="210"/>
    </location>
</feature>
<dbReference type="OrthoDB" id="4820608at2759"/>
<dbReference type="Proteomes" id="UP000799537">
    <property type="component" value="Unassembled WGS sequence"/>
</dbReference>
<proteinExistence type="predicted"/>
<dbReference type="RefSeq" id="XP_033671144.1">
    <property type="nucleotide sequence ID" value="XM_033805123.1"/>
</dbReference>
<gene>
    <name evidence="2" type="ORF">M409DRAFT_19858</name>
</gene>
<dbReference type="EMBL" id="ML993586">
    <property type="protein sequence ID" value="KAF2170255.1"/>
    <property type="molecule type" value="Genomic_DNA"/>
</dbReference>
<keyword evidence="3" id="KW-1185">Reference proteome</keyword>
<dbReference type="AlphaFoldDB" id="A0A6A6CT63"/>
<keyword evidence="1" id="KW-0732">Signal</keyword>
<dbReference type="GeneID" id="54558395"/>
<accession>A0A6A6CT63</accession>
<organism evidence="2 3">
    <name type="scientific">Zasmidium cellare ATCC 36951</name>
    <dbReference type="NCBI Taxonomy" id="1080233"/>
    <lineage>
        <taxon>Eukaryota</taxon>
        <taxon>Fungi</taxon>
        <taxon>Dikarya</taxon>
        <taxon>Ascomycota</taxon>
        <taxon>Pezizomycotina</taxon>
        <taxon>Dothideomycetes</taxon>
        <taxon>Dothideomycetidae</taxon>
        <taxon>Mycosphaerellales</taxon>
        <taxon>Mycosphaerellaceae</taxon>
        <taxon>Zasmidium</taxon>
    </lineage>
</organism>
<reference evidence="2" key="1">
    <citation type="journal article" date="2020" name="Stud. Mycol.">
        <title>101 Dothideomycetes genomes: a test case for predicting lifestyles and emergence of pathogens.</title>
        <authorList>
            <person name="Haridas S."/>
            <person name="Albert R."/>
            <person name="Binder M."/>
            <person name="Bloem J."/>
            <person name="Labutti K."/>
            <person name="Salamov A."/>
            <person name="Andreopoulos B."/>
            <person name="Baker S."/>
            <person name="Barry K."/>
            <person name="Bills G."/>
            <person name="Bluhm B."/>
            <person name="Cannon C."/>
            <person name="Castanera R."/>
            <person name="Culley D."/>
            <person name="Daum C."/>
            <person name="Ezra D."/>
            <person name="Gonzalez J."/>
            <person name="Henrissat B."/>
            <person name="Kuo A."/>
            <person name="Liang C."/>
            <person name="Lipzen A."/>
            <person name="Lutzoni F."/>
            <person name="Magnuson J."/>
            <person name="Mondo S."/>
            <person name="Nolan M."/>
            <person name="Ohm R."/>
            <person name="Pangilinan J."/>
            <person name="Park H.-J."/>
            <person name="Ramirez L."/>
            <person name="Alfaro M."/>
            <person name="Sun H."/>
            <person name="Tritt A."/>
            <person name="Yoshinaga Y."/>
            <person name="Zwiers L.-H."/>
            <person name="Turgeon B."/>
            <person name="Goodwin S."/>
            <person name="Spatafora J."/>
            <person name="Crous P."/>
            <person name="Grigoriev I."/>
        </authorList>
    </citation>
    <scope>NUCLEOTIDE SEQUENCE</scope>
    <source>
        <strain evidence="2">ATCC 36951</strain>
    </source>
</reference>
<evidence type="ECO:0000256" key="1">
    <source>
        <dbReference type="SAM" id="SignalP"/>
    </source>
</evidence>
<protein>
    <submittedName>
        <fullName evidence="2">Uncharacterized protein</fullName>
    </submittedName>
</protein>
<evidence type="ECO:0000313" key="2">
    <source>
        <dbReference type="EMBL" id="KAF2170255.1"/>
    </source>
</evidence>
<sequence length="210" mass="22895">MFIKSLLTTSVLACLVSATTPPKPKFEVIDANYDDIFVFPALPALNNLDTYEGLTYTDFDVNQVGVDGEAQLTGIRPHTTSNNIVSGIQALSKTDINPGFSTNGTDTKYFDLKYFYFGCAVNTLAGAEGVAQQCTINVRGYRKLHDANPVASAQFSFNPNIVDVLVDPKIATFDKSFSAIQRVEIVQIESTTGEALNVIVLDDVAYNLYK</sequence>
<name>A0A6A6CT63_ZASCE</name>
<feature type="signal peptide" evidence="1">
    <location>
        <begin position="1"/>
        <end position="18"/>
    </location>
</feature>
<evidence type="ECO:0000313" key="3">
    <source>
        <dbReference type="Proteomes" id="UP000799537"/>
    </source>
</evidence>